<feature type="transmembrane region" description="Helical" evidence="1">
    <location>
        <begin position="33"/>
        <end position="56"/>
    </location>
</feature>
<dbReference type="eggNOG" id="arCOG03942">
    <property type="taxonomic scope" value="Archaea"/>
</dbReference>
<evidence type="ECO:0000313" key="3">
    <source>
        <dbReference type="Proteomes" id="UP000002063"/>
    </source>
</evidence>
<accession>C9RI03</accession>
<reference evidence="2" key="1">
    <citation type="submission" date="2009-10" db="EMBL/GenBank/DDBJ databases">
        <title>Complete sequence of chromosome of Methanocaldococcus vulcanius M7.</title>
        <authorList>
            <consortium name="US DOE Joint Genome Institute"/>
            <person name="Lucas S."/>
            <person name="Copeland A."/>
            <person name="Lapidus A."/>
            <person name="Glavina del Rio T."/>
            <person name="Dalin E."/>
            <person name="Tice H."/>
            <person name="Bruce D."/>
            <person name="Goodwin L."/>
            <person name="Pitluck S."/>
            <person name="Lcollab F.I."/>
            <person name="Brettin T."/>
            <person name="Detter J.C."/>
            <person name="Han C."/>
            <person name="Tapia R."/>
            <person name="Kuske C.R."/>
            <person name="Schmutz J."/>
            <person name="Larimer F."/>
            <person name="Land M."/>
            <person name="Hauser L."/>
            <person name="Kyrpides N."/>
            <person name="Ovchinikova G."/>
            <person name="Sieprawska-Lupa M."/>
            <person name="Whitman W.B."/>
            <person name="Woyke T."/>
        </authorList>
    </citation>
    <scope>NUCLEOTIDE SEQUENCE [LARGE SCALE GENOMIC DNA]</scope>
    <source>
        <strain evidence="2">M7</strain>
    </source>
</reference>
<keyword evidence="1" id="KW-0472">Membrane</keyword>
<sequence length="510" mass="59090">MNLKKKIYQAIIIILLLILIYAIAPVLHPFAMFFYANPIIIEVFAIFALIVVVWAYKNRSLEALKHTATAILIISIILSPLLYYTNACSLTTLQKEHIPNNIKDFQKLDFRNGGYLRVLPKKVAETYMISSLEYPRYTIGEVHITTFNNSMFWFSYLEPDGLFNRIILKSRGVFLIPANTTERIIIRKEKRIEYTPGQLITDNLYWKLYRFDYFADYGKPRVVVENNHIYTIVPQIKYKFHLFYTTPYWSGIVVIDEDGNMRYYSKESALKKFGSCVIFPESLAKRIIESQNYWKNSTIENILNLWLKHENEIELVDADGNKQPYLIMVNNKPYWIFAVEPYGRAYGISKIFIISMAGKVEECKFNEPKIGPIKGMDYVQKALPTYDWDKFEIVEPLPIFVGNKLYWRYVIIPKSGGGVSKIVLVDVDTGEVKIFNSTESYKAFILGKSVKKSKSVVIKEIITYEKFGNTHWIIVLSNGSYVDLSSENMSTDKIIRISNLKVGETFNISN</sequence>
<name>C9RI03_METVM</name>
<dbReference type="OrthoDB" id="203750at2157"/>
<organism evidence="2 3">
    <name type="scientific">Methanocaldococcus vulcanius (strain ATCC 700851 / DSM 12094 / M7)</name>
    <name type="common">Methanococcus vulcanius</name>
    <dbReference type="NCBI Taxonomy" id="579137"/>
    <lineage>
        <taxon>Archaea</taxon>
        <taxon>Methanobacteriati</taxon>
        <taxon>Methanobacteriota</taxon>
        <taxon>Methanomada group</taxon>
        <taxon>Methanococci</taxon>
        <taxon>Methanococcales</taxon>
        <taxon>Methanocaldococcaceae</taxon>
        <taxon>Methanocaldococcus</taxon>
    </lineage>
</organism>
<protein>
    <submittedName>
        <fullName evidence="2">Uncharacterized protein</fullName>
    </submittedName>
</protein>
<feature type="transmembrane region" description="Helical" evidence="1">
    <location>
        <begin position="68"/>
        <end position="85"/>
    </location>
</feature>
<proteinExistence type="predicted"/>
<evidence type="ECO:0000256" key="1">
    <source>
        <dbReference type="SAM" id="Phobius"/>
    </source>
</evidence>
<evidence type="ECO:0000313" key="2">
    <source>
        <dbReference type="EMBL" id="ACX73205.1"/>
    </source>
</evidence>
<keyword evidence="1" id="KW-1133">Transmembrane helix</keyword>
<dbReference type="EMBL" id="CP001787">
    <property type="protein sequence ID" value="ACX73205.1"/>
    <property type="molecule type" value="Genomic_DNA"/>
</dbReference>
<dbReference type="AlphaFoldDB" id="C9RI03"/>
<gene>
    <name evidence="2" type="ordered locus">Metvu_1352</name>
</gene>
<keyword evidence="1" id="KW-0812">Transmembrane</keyword>
<feature type="transmembrane region" description="Helical" evidence="1">
    <location>
        <begin position="7"/>
        <end position="27"/>
    </location>
</feature>
<dbReference type="Proteomes" id="UP000002063">
    <property type="component" value="Chromosome"/>
</dbReference>
<dbReference type="GeneID" id="8513695"/>
<dbReference type="KEGG" id="mvu:Metvu_1352"/>
<dbReference type="RefSeq" id="WP_015733424.1">
    <property type="nucleotide sequence ID" value="NC_013407.1"/>
</dbReference>
<dbReference type="HOGENOM" id="CLU_040995_0_0_2"/>
<keyword evidence="3" id="KW-1185">Reference proteome</keyword>